<comment type="similarity">
    <text evidence="1 2">Belongs to the ArsC family.</text>
</comment>
<dbReference type="NCBIfam" id="TIGR01616">
    <property type="entry name" value="nitro_assoc"/>
    <property type="match status" value="1"/>
</dbReference>
<dbReference type="InterPro" id="IPR006503">
    <property type="entry name" value="Nase-assoc"/>
</dbReference>
<gene>
    <name evidence="3" type="ORF">JFN93_19165</name>
</gene>
<dbReference type="PROSITE" id="PS51353">
    <property type="entry name" value="ARSC"/>
    <property type="match status" value="1"/>
</dbReference>
<protein>
    <recommendedName>
        <fullName evidence="5">Nitrogenase-associated protein</fullName>
    </recommendedName>
</protein>
<dbReference type="EMBL" id="JAEMHM010000017">
    <property type="protein sequence ID" value="MBJ6726835.1"/>
    <property type="molecule type" value="Genomic_DNA"/>
</dbReference>
<reference evidence="3" key="1">
    <citation type="submission" date="2020-12" db="EMBL/GenBank/DDBJ databases">
        <title>Geomonas sp. Red875, isolated from river sediment.</title>
        <authorList>
            <person name="Xu Z."/>
            <person name="Zhang Z."/>
            <person name="Masuda Y."/>
            <person name="Itoh H."/>
            <person name="Senoo K."/>
        </authorList>
    </citation>
    <scope>NUCLEOTIDE SEQUENCE</scope>
    <source>
        <strain evidence="3">Red875</strain>
    </source>
</reference>
<sequence>MALVIFWEKPGCAGNARQKEILLASGHELEVRNLLAEPWTKERLAQFFGTRPVVEWFNPTNPRVKSGEIVPGELGREEALALMVAEPLLIVRPLMQVGEQRMAGFEVTQVHHWIGLSLEHVGERDPKNCPCVVTS</sequence>
<keyword evidence="4" id="KW-1185">Reference proteome</keyword>
<dbReference type="CDD" id="cd03033">
    <property type="entry name" value="ArsC_15kD"/>
    <property type="match status" value="1"/>
</dbReference>
<proteinExistence type="inferred from homology"/>
<evidence type="ECO:0008006" key="5">
    <source>
        <dbReference type="Google" id="ProtNLM"/>
    </source>
</evidence>
<comment type="caution">
    <text evidence="3">The sequence shown here is derived from an EMBL/GenBank/DDBJ whole genome shotgun (WGS) entry which is preliminary data.</text>
</comment>
<evidence type="ECO:0000313" key="3">
    <source>
        <dbReference type="EMBL" id="MBJ6726835.1"/>
    </source>
</evidence>
<evidence type="ECO:0000256" key="1">
    <source>
        <dbReference type="ARBA" id="ARBA00007198"/>
    </source>
</evidence>
<evidence type="ECO:0000313" key="4">
    <source>
        <dbReference type="Proteomes" id="UP000636888"/>
    </source>
</evidence>
<dbReference type="InterPro" id="IPR006660">
    <property type="entry name" value="Arsenate_reductase-like"/>
</dbReference>
<organism evidence="3 4">
    <name type="scientific">Geomesophilobacter sediminis</name>
    <dbReference type="NCBI Taxonomy" id="2798584"/>
    <lineage>
        <taxon>Bacteria</taxon>
        <taxon>Pseudomonadati</taxon>
        <taxon>Thermodesulfobacteriota</taxon>
        <taxon>Desulfuromonadia</taxon>
        <taxon>Geobacterales</taxon>
        <taxon>Geobacteraceae</taxon>
        <taxon>Geomesophilobacter</taxon>
    </lineage>
</organism>
<name>A0A8J7S9I9_9BACT</name>
<evidence type="ECO:0000256" key="2">
    <source>
        <dbReference type="PROSITE-ProRule" id="PRU01282"/>
    </source>
</evidence>
<dbReference type="SUPFAM" id="SSF52833">
    <property type="entry name" value="Thioredoxin-like"/>
    <property type="match status" value="1"/>
</dbReference>
<dbReference type="AlphaFoldDB" id="A0A8J7S9I9"/>
<dbReference type="RefSeq" id="WP_199385744.1">
    <property type="nucleotide sequence ID" value="NZ_JAEMHM010000017.1"/>
</dbReference>
<dbReference type="InterPro" id="IPR036249">
    <property type="entry name" value="Thioredoxin-like_sf"/>
</dbReference>
<dbReference type="Proteomes" id="UP000636888">
    <property type="component" value="Unassembled WGS sequence"/>
</dbReference>
<accession>A0A8J7S9I9</accession>
<dbReference type="Gene3D" id="3.40.30.10">
    <property type="entry name" value="Glutaredoxin"/>
    <property type="match status" value="1"/>
</dbReference>